<dbReference type="PANTHER" id="PTHR42978:SF7">
    <property type="entry name" value="METALLO-HYDROLASE RV2300C-RELATED"/>
    <property type="match status" value="1"/>
</dbReference>
<reference evidence="7" key="1">
    <citation type="submission" date="2020-02" db="EMBL/GenBank/DDBJ databases">
        <authorList>
            <person name="Meier V. D."/>
        </authorList>
    </citation>
    <scope>NUCLEOTIDE SEQUENCE</scope>
    <source>
        <strain evidence="7">AVDCRST_MAG18</strain>
    </source>
</reference>
<comment type="cofactor">
    <cofactor evidence="1">
        <name>Zn(2+)</name>
        <dbReference type="ChEBI" id="CHEBI:29105"/>
    </cofactor>
</comment>
<organism evidence="7">
    <name type="scientific">uncultured Thermomicrobiales bacterium</name>
    <dbReference type="NCBI Taxonomy" id="1645740"/>
    <lineage>
        <taxon>Bacteria</taxon>
        <taxon>Pseudomonadati</taxon>
        <taxon>Thermomicrobiota</taxon>
        <taxon>Thermomicrobia</taxon>
        <taxon>Thermomicrobiales</taxon>
        <taxon>environmental samples</taxon>
    </lineage>
</organism>
<dbReference type="SMART" id="SM00849">
    <property type="entry name" value="Lactamase_B"/>
    <property type="match status" value="1"/>
</dbReference>
<evidence type="ECO:0000259" key="6">
    <source>
        <dbReference type="SMART" id="SM00849"/>
    </source>
</evidence>
<dbReference type="CDD" id="cd07729">
    <property type="entry name" value="AHL_lactonase_MBL-fold"/>
    <property type="match status" value="1"/>
</dbReference>
<evidence type="ECO:0000256" key="3">
    <source>
        <dbReference type="ARBA" id="ARBA00022723"/>
    </source>
</evidence>
<feature type="domain" description="Metallo-beta-lactamase" evidence="6">
    <location>
        <begin position="31"/>
        <end position="228"/>
    </location>
</feature>
<keyword evidence="4" id="KW-0378">Hydrolase</keyword>
<sequence>MRLYALELGRIDMDQRVIMPASPPGQRITIPVPGYLIQTGDATILVDTGMPRAILRDSTPIAPWMRALGGEEAHATAAIARLGLAPSDLTHIVATHFHFDHAGGLPEFPGIPIVAQRAALAAARGGNAQQREYVNAPGLLWQEIDGDHDLAPGVRLLLAAGHTPGHQAVLVALPGAASFLLAIDTIYSRQQLAADDWGAYADPDAARASARRLQDLAAAHDATLVYGHDTAQWATLRHAPAYYGDSA</sequence>
<keyword evidence="3" id="KW-0479">Metal-binding</keyword>
<dbReference type="SUPFAM" id="SSF56281">
    <property type="entry name" value="Metallo-hydrolase/oxidoreductase"/>
    <property type="match status" value="1"/>
</dbReference>
<evidence type="ECO:0000256" key="2">
    <source>
        <dbReference type="ARBA" id="ARBA00007749"/>
    </source>
</evidence>
<dbReference type="GO" id="GO:0046872">
    <property type="term" value="F:metal ion binding"/>
    <property type="evidence" value="ECO:0007669"/>
    <property type="project" value="UniProtKB-KW"/>
</dbReference>
<comment type="similarity">
    <text evidence="2">Belongs to the metallo-beta-lactamase superfamily.</text>
</comment>
<proteinExistence type="inferred from homology"/>
<evidence type="ECO:0000256" key="5">
    <source>
        <dbReference type="ARBA" id="ARBA00022833"/>
    </source>
</evidence>
<dbReference type="InterPro" id="IPR036866">
    <property type="entry name" value="RibonucZ/Hydroxyglut_hydro"/>
</dbReference>
<dbReference type="InterPro" id="IPR001279">
    <property type="entry name" value="Metallo-B-lactamas"/>
</dbReference>
<protein>
    <recommendedName>
        <fullName evidence="6">Metallo-beta-lactamase domain-containing protein</fullName>
    </recommendedName>
</protein>
<gene>
    <name evidence="7" type="ORF">AVDCRST_MAG18-4274</name>
</gene>
<evidence type="ECO:0000256" key="4">
    <source>
        <dbReference type="ARBA" id="ARBA00022801"/>
    </source>
</evidence>
<dbReference type="PANTHER" id="PTHR42978">
    <property type="entry name" value="QUORUM-QUENCHING LACTONASE YTNP-RELATED-RELATED"/>
    <property type="match status" value="1"/>
</dbReference>
<evidence type="ECO:0000256" key="1">
    <source>
        <dbReference type="ARBA" id="ARBA00001947"/>
    </source>
</evidence>
<dbReference type="Pfam" id="PF00753">
    <property type="entry name" value="Lactamase_B"/>
    <property type="match status" value="1"/>
</dbReference>
<dbReference type="InterPro" id="IPR051013">
    <property type="entry name" value="MBL_superfamily_lactonases"/>
</dbReference>
<dbReference type="EMBL" id="CADCWN010000341">
    <property type="protein sequence ID" value="CAA9588007.1"/>
    <property type="molecule type" value="Genomic_DNA"/>
</dbReference>
<accession>A0A6J4VTT2</accession>
<dbReference type="AlphaFoldDB" id="A0A6J4VTT2"/>
<dbReference type="GO" id="GO:0016787">
    <property type="term" value="F:hydrolase activity"/>
    <property type="evidence" value="ECO:0007669"/>
    <property type="project" value="UniProtKB-KW"/>
</dbReference>
<keyword evidence="5" id="KW-0862">Zinc</keyword>
<dbReference type="Gene3D" id="3.60.15.10">
    <property type="entry name" value="Ribonuclease Z/Hydroxyacylglutathione hydrolase-like"/>
    <property type="match status" value="1"/>
</dbReference>
<name>A0A6J4VTT2_9BACT</name>
<evidence type="ECO:0000313" key="7">
    <source>
        <dbReference type="EMBL" id="CAA9588007.1"/>
    </source>
</evidence>